<comment type="caution">
    <text evidence="6">The sequence shown here is derived from an EMBL/GenBank/DDBJ whole genome shotgun (WGS) entry which is preliminary data.</text>
</comment>
<comment type="subcellular location">
    <subcellularLocation>
        <location evidence="1">Membrane</location>
        <topology evidence="1">Multi-pass membrane protein</topology>
    </subcellularLocation>
</comment>
<dbReference type="InterPro" id="IPR003689">
    <property type="entry name" value="ZIP"/>
</dbReference>
<evidence type="ECO:0000256" key="5">
    <source>
        <dbReference type="SAM" id="Phobius"/>
    </source>
</evidence>
<keyword evidence="3 5" id="KW-1133">Transmembrane helix</keyword>
<organism evidence="6 7">
    <name type="scientific">Candidatus Roizmanbacteria bacterium CG_4_10_14_0_8_um_filter_39_9</name>
    <dbReference type="NCBI Taxonomy" id="1974829"/>
    <lineage>
        <taxon>Bacteria</taxon>
        <taxon>Candidatus Roizmaniibacteriota</taxon>
    </lineage>
</organism>
<evidence type="ECO:0000313" key="7">
    <source>
        <dbReference type="Proteomes" id="UP000230108"/>
    </source>
</evidence>
<evidence type="ECO:0000256" key="3">
    <source>
        <dbReference type="ARBA" id="ARBA00022989"/>
    </source>
</evidence>
<dbReference type="PANTHER" id="PTHR16950">
    <property type="entry name" value="ZINC TRANSPORTER SLC39A7 HISTIDINE-RICH MEMBRANE PROTEIN KE4"/>
    <property type="match status" value="1"/>
</dbReference>
<evidence type="ECO:0008006" key="8">
    <source>
        <dbReference type="Google" id="ProtNLM"/>
    </source>
</evidence>
<dbReference type="PANTHER" id="PTHR16950:SF16">
    <property type="entry name" value="ZINC TRANSPORTER ZIP13"/>
    <property type="match status" value="1"/>
</dbReference>
<feature type="transmembrane region" description="Helical" evidence="5">
    <location>
        <begin position="58"/>
        <end position="77"/>
    </location>
</feature>
<dbReference type="EMBL" id="PFLF01000040">
    <property type="protein sequence ID" value="PIY69252.1"/>
    <property type="molecule type" value="Genomic_DNA"/>
</dbReference>
<evidence type="ECO:0000256" key="4">
    <source>
        <dbReference type="ARBA" id="ARBA00023136"/>
    </source>
</evidence>
<gene>
    <name evidence="6" type="ORF">COY90_01615</name>
</gene>
<evidence type="ECO:0000313" key="6">
    <source>
        <dbReference type="EMBL" id="PIY69252.1"/>
    </source>
</evidence>
<name>A0A2M7QER8_9BACT</name>
<dbReference type="GO" id="GO:0046873">
    <property type="term" value="F:metal ion transmembrane transporter activity"/>
    <property type="evidence" value="ECO:0007669"/>
    <property type="project" value="InterPro"/>
</dbReference>
<protein>
    <recommendedName>
        <fullName evidence="8">ZIP family metal transporter</fullName>
    </recommendedName>
</protein>
<dbReference type="Pfam" id="PF02535">
    <property type="entry name" value="Zip"/>
    <property type="match status" value="1"/>
</dbReference>
<dbReference type="Proteomes" id="UP000230108">
    <property type="component" value="Unassembled WGS sequence"/>
</dbReference>
<reference evidence="7" key="1">
    <citation type="submission" date="2017-09" db="EMBL/GenBank/DDBJ databases">
        <title>Depth-based differentiation of microbial function through sediment-hosted aquifers and enrichment of novel symbionts in the deep terrestrial subsurface.</title>
        <authorList>
            <person name="Probst A.J."/>
            <person name="Ladd B."/>
            <person name="Jarett J.K."/>
            <person name="Geller-Mcgrath D.E."/>
            <person name="Sieber C.M.K."/>
            <person name="Emerson J.B."/>
            <person name="Anantharaman K."/>
            <person name="Thomas B.C."/>
            <person name="Malmstrom R."/>
            <person name="Stieglmeier M."/>
            <person name="Klingl A."/>
            <person name="Woyke T."/>
            <person name="Ryan C.M."/>
            <person name="Banfield J.F."/>
        </authorList>
    </citation>
    <scope>NUCLEOTIDE SEQUENCE [LARGE SCALE GENOMIC DNA]</scope>
</reference>
<accession>A0A2M7QER8</accession>
<feature type="transmembrane region" description="Helical" evidence="5">
    <location>
        <begin position="24"/>
        <end position="46"/>
    </location>
</feature>
<evidence type="ECO:0000256" key="2">
    <source>
        <dbReference type="ARBA" id="ARBA00022692"/>
    </source>
</evidence>
<keyword evidence="2 5" id="KW-0812">Transmembrane</keyword>
<dbReference type="GO" id="GO:0016020">
    <property type="term" value="C:membrane"/>
    <property type="evidence" value="ECO:0007669"/>
    <property type="project" value="UniProtKB-SubCell"/>
</dbReference>
<evidence type="ECO:0000256" key="1">
    <source>
        <dbReference type="ARBA" id="ARBA00004141"/>
    </source>
</evidence>
<keyword evidence="4 5" id="KW-0472">Membrane</keyword>
<proteinExistence type="predicted"/>
<sequence>MLSGVTAIIGTVVSLLLNNVIQNAHLFLLSFAAANLLYIAGTNLIPELHKNSNVKQDILQIISFVFGIAMMFPLLLLEK</sequence>
<dbReference type="AlphaFoldDB" id="A0A2M7QER8"/>